<dbReference type="RefSeq" id="WP_002508988.1">
    <property type="nucleotide sequence ID" value="NZ_AP019698.1"/>
</dbReference>
<protein>
    <submittedName>
        <fullName evidence="2">Protein of uncharacterized function (DUF2922)</fullName>
    </submittedName>
</protein>
<dbReference type="InterPro" id="IPR021321">
    <property type="entry name" value="DUF2922"/>
</dbReference>
<sequence>MSKTLELVFTDVLNKTLKLQIPKVERKLTEVQVKENMEKIVDLDILRISKSQPVKVHAAYLIDKTITTIFETLDAKH</sequence>
<organism evidence="2 3">
    <name type="scientific">Staphylococcus arlettae</name>
    <dbReference type="NCBI Taxonomy" id="29378"/>
    <lineage>
        <taxon>Bacteria</taxon>
        <taxon>Bacillati</taxon>
        <taxon>Bacillota</taxon>
        <taxon>Bacilli</taxon>
        <taxon>Bacillales</taxon>
        <taxon>Staphylococcaceae</taxon>
        <taxon>Staphylococcus</taxon>
    </lineage>
</organism>
<reference evidence="2 3" key="1">
    <citation type="submission" date="2018-06" db="EMBL/GenBank/DDBJ databases">
        <authorList>
            <consortium name="Pathogen Informatics"/>
            <person name="Doyle S."/>
        </authorList>
    </citation>
    <scope>NUCLEOTIDE SEQUENCE [LARGE SCALE GENOMIC DNA]</scope>
    <source>
        <strain evidence="2 3">NCTC12413</strain>
    </source>
</reference>
<dbReference type="Proteomes" id="UP000254956">
    <property type="component" value="Unassembled WGS sequence"/>
</dbReference>
<evidence type="ECO:0000313" key="2">
    <source>
        <dbReference type="EMBL" id="SUJ25132.1"/>
    </source>
</evidence>
<dbReference type="OrthoDB" id="2409501at2"/>
<dbReference type="GeneID" id="97288550"/>
<dbReference type="Pfam" id="PF11148">
    <property type="entry name" value="DUF2922"/>
    <property type="match status" value="1"/>
</dbReference>
<evidence type="ECO:0000313" key="3">
    <source>
        <dbReference type="Proteomes" id="UP000254956"/>
    </source>
</evidence>
<dbReference type="AlphaFoldDB" id="A0A2T7BW79"/>
<name>A0A2T7BW79_9STAP</name>
<evidence type="ECO:0000313" key="1">
    <source>
        <dbReference type="EMBL" id="GEP99742.1"/>
    </source>
</evidence>
<proteinExistence type="predicted"/>
<reference evidence="1 4" key="2">
    <citation type="submission" date="2019-07" db="EMBL/GenBank/DDBJ databases">
        <title>Whole genome shotgun sequence of Staphylococcus arlettae NBRC 109765.</title>
        <authorList>
            <person name="Hosoyama A."/>
            <person name="Uohara A."/>
            <person name="Ohji S."/>
            <person name="Ichikawa N."/>
        </authorList>
    </citation>
    <scope>NUCLEOTIDE SEQUENCE [LARGE SCALE GENOMIC DNA]</scope>
    <source>
        <strain evidence="1 4">NBRC 109765</strain>
    </source>
</reference>
<accession>A0A2T7BW79</accession>
<dbReference type="EMBL" id="BKAV01000004">
    <property type="protein sequence ID" value="GEP99742.1"/>
    <property type="molecule type" value="Genomic_DNA"/>
</dbReference>
<dbReference type="EMBL" id="UGZE01000001">
    <property type="protein sequence ID" value="SUJ25132.1"/>
    <property type="molecule type" value="Genomic_DNA"/>
</dbReference>
<dbReference type="STRING" id="1212545.SARL_01020"/>
<evidence type="ECO:0000313" key="4">
    <source>
        <dbReference type="Proteomes" id="UP000321598"/>
    </source>
</evidence>
<gene>
    <name evidence="2" type="ORF">NCTC12413_02248</name>
    <name evidence="1" type="ORF">SAR03_07800</name>
</gene>
<dbReference type="Proteomes" id="UP000321598">
    <property type="component" value="Unassembled WGS sequence"/>
</dbReference>
<keyword evidence="4" id="KW-1185">Reference proteome</keyword>